<gene>
    <name evidence="2" type="ORF">ORPV_645</name>
</gene>
<sequence>MDDNLSNIPNELFFTILDSLDANSITALCQTNNLNRNVCTKEYDDYWKGRFDTVLNDYELIGLDGNILSRDNKYRIPYNYYTSIEEYNKWNNTKFTTWHEIVDDIYTELQYANKVLKINNDHNYRMERNKMEDAKVEMKEIEARKMGYSYEEADDIKNDLKAGINEDKTISDVENLYDLIVNQIKISNLEVLNYLNSYFTYYAYNDNNIIYILSMINTFFNYAAFYSNKIIYGYLQSIYGKDYNEDKRMKYAVRGGNLDMIKYFQGLGVSFKNSEDYIFDFILSNADEKTTKEILTLMLNDGVNIDSSAIEFMIKLGRSDILDIIYDNEYKFGVANLNYAVKINNYDMVLYFIEKGVRPDSSTISMIQKFRPNRIKNYDNVLNLIKQYIK</sequence>
<reference evidence="2" key="1">
    <citation type="submission" date="2017-08" db="EMBL/GenBank/DDBJ databases">
        <authorList>
            <consortium name="Urmite Genomes"/>
        </authorList>
    </citation>
    <scope>NUCLEOTIDE SEQUENCE [LARGE SCALE GENOMIC DNA]</scope>
    <source>
        <strain evidence="2">IHUMI-LCC2</strain>
    </source>
</reference>
<evidence type="ECO:0000259" key="1">
    <source>
        <dbReference type="PROSITE" id="PS50181"/>
    </source>
</evidence>
<feature type="domain" description="F-box" evidence="1">
    <location>
        <begin position="2"/>
        <end position="50"/>
    </location>
</feature>
<dbReference type="RefSeq" id="YP_009448851.1">
    <property type="nucleotide sequence ID" value="NC_036594.1"/>
</dbReference>
<evidence type="ECO:0000313" key="3">
    <source>
        <dbReference type="Proteomes" id="UP000236316"/>
    </source>
</evidence>
<dbReference type="Gene3D" id="1.25.40.20">
    <property type="entry name" value="Ankyrin repeat-containing domain"/>
    <property type="match status" value="1"/>
</dbReference>
<proteinExistence type="predicted"/>
<protein>
    <submittedName>
        <fullName evidence="2">Ankyrin-repeat protein with F-box domain</fullName>
    </submittedName>
</protein>
<dbReference type="InterPro" id="IPR001810">
    <property type="entry name" value="F-box_dom"/>
</dbReference>
<evidence type="ECO:0000313" key="2">
    <source>
        <dbReference type="EMBL" id="SNW62549.1"/>
    </source>
</evidence>
<dbReference type="InterPro" id="IPR036770">
    <property type="entry name" value="Ankyrin_rpt-contain_sf"/>
</dbReference>
<dbReference type="GeneID" id="35382456"/>
<dbReference type="SUPFAM" id="SSF48403">
    <property type="entry name" value="Ankyrin repeat"/>
    <property type="match status" value="1"/>
</dbReference>
<dbReference type="KEGG" id="vg:35382456"/>
<keyword evidence="3" id="KW-1185">Reference proteome</keyword>
<organism evidence="2">
    <name type="scientific">Orpheovirus IHUMI-LCC2</name>
    <dbReference type="NCBI Taxonomy" id="2023057"/>
    <lineage>
        <taxon>Viruses</taxon>
        <taxon>Varidnaviria</taxon>
        <taxon>Bamfordvirae</taxon>
        <taxon>Nucleocytoviricota</taxon>
        <taxon>Megaviricetes</taxon>
        <taxon>Pimascovirales</taxon>
        <taxon>Ocovirineae</taxon>
        <taxon>Orpheoviridae</taxon>
        <taxon>Alphaorpheovirus</taxon>
        <taxon>Alphaorpheovirus massiliense</taxon>
    </lineage>
</organism>
<dbReference type="PROSITE" id="PS50181">
    <property type="entry name" value="FBOX"/>
    <property type="match status" value="1"/>
</dbReference>
<name>A0A2I2L514_9VIRU</name>
<accession>A0A2I2L514</accession>
<dbReference type="Proteomes" id="UP000236316">
    <property type="component" value="Segment"/>
</dbReference>
<dbReference type="EMBL" id="LT906555">
    <property type="protein sequence ID" value="SNW62549.1"/>
    <property type="molecule type" value="Genomic_DNA"/>
</dbReference>
<dbReference type="OrthoDB" id="41567at10239"/>